<dbReference type="EMBL" id="BGZK01002921">
    <property type="protein sequence ID" value="GBP97373.1"/>
    <property type="molecule type" value="Genomic_DNA"/>
</dbReference>
<name>A0A4C2ADD5_EUMVA</name>
<protein>
    <submittedName>
        <fullName evidence="1">Uncharacterized protein</fullName>
    </submittedName>
</protein>
<evidence type="ECO:0000313" key="2">
    <source>
        <dbReference type="Proteomes" id="UP000299102"/>
    </source>
</evidence>
<dbReference type="AlphaFoldDB" id="A0A4C2ADD5"/>
<gene>
    <name evidence="1" type="ORF">EVAR_63358_1</name>
</gene>
<sequence>MRRYCTAYCQCSNPRVHPHMPTLLRSALCVLCEDARNNENAAFLRTTGGAQSRPTVITAAAFPQWVPVHVFLFGRGREPKQSSRSRCVSRRGVIRG</sequence>
<organism evidence="1 2">
    <name type="scientific">Eumeta variegata</name>
    <name type="common">Bagworm moth</name>
    <name type="synonym">Eumeta japonica</name>
    <dbReference type="NCBI Taxonomy" id="151549"/>
    <lineage>
        <taxon>Eukaryota</taxon>
        <taxon>Metazoa</taxon>
        <taxon>Ecdysozoa</taxon>
        <taxon>Arthropoda</taxon>
        <taxon>Hexapoda</taxon>
        <taxon>Insecta</taxon>
        <taxon>Pterygota</taxon>
        <taxon>Neoptera</taxon>
        <taxon>Endopterygota</taxon>
        <taxon>Lepidoptera</taxon>
        <taxon>Glossata</taxon>
        <taxon>Ditrysia</taxon>
        <taxon>Tineoidea</taxon>
        <taxon>Psychidae</taxon>
        <taxon>Oiketicinae</taxon>
        <taxon>Eumeta</taxon>
    </lineage>
</organism>
<accession>A0A4C2ADD5</accession>
<proteinExistence type="predicted"/>
<reference evidence="1 2" key="1">
    <citation type="journal article" date="2019" name="Commun. Biol.">
        <title>The bagworm genome reveals a unique fibroin gene that provides high tensile strength.</title>
        <authorList>
            <person name="Kono N."/>
            <person name="Nakamura H."/>
            <person name="Ohtoshi R."/>
            <person name="Tomita M."/>
            <person name="Numata K."/>
            <person name="Arakawa K."/>
        </authorList>
    </citation>
    <scope>NUCLEOTIDE SEQUENCE [LARGE SCALE GENOMIC DNA]</scope>
</reference>
<evidence type="ECO:0000313" key="1">
    <source>
        <dbReference type="EMBL" id="GBP97373.1"/>
    </source>
</evidence>
<keyword evidence="2" id="KW-1185">Reference proteome</keyword>
<dbReference type="Proteomes" id="UP000299102">
    <property type="component" value="Unassembled WGS sequence"/>
</dbReference>
<comment type="caution">
    <text evidence="1">The sequence shown here is derived from an EMBL/GenBank/DDBJ whole genome shotgun (WGS) entry which is preliminary data.</text>
</comment>